<dbReference type="EMBL" id="LGTQ01000012">
    <property type="protein sequence ID" value="KPM47198.1"/>
    <property type="molecule type" value="Genomic_DNA"/>
</dbReference>
<gene>
    <name evidence="1" type="ORF">AFM12_15430</name>
</gene>
<dbReference type="Proteomes" id="UP000050454">
    <property type="component" value="Unassembled WGS sequence"/>
</dbReference>
<evidence type="ECO:0000313" key="2">
    <source>
        <dbReference type="Proteomes" id="UP000050454"/>
    </source>
</evidence>
<evidence type="ECO:0000313" key="1">
    <source>
        <dbReference type="EMBL" id="KPM47198.1"/>
    </source>
</evidence>
<sequence length="140" mass="16075">MISGVGSAKAEDSVRVNNTIYLSAGPDFNFKVFMNKKAKRFIKKNDEAWATFNNVVRLYNDSTGQFLLMSEDEKADFYEAVATINSKLSNMRNEDAQIWLKKVDVTEKVFAFLWENKTENKPFEELYELPTISVEPTVGR</sequence>
<proteinExistence type="predicted"/>
<comment type="caution">
    <text evidence="1">The sequence shown here is derived from an EMBL/GenBank/DDBJ whole genome shotgun (WGS) entry which is preliminary data.</text>
</comment>
<accession>A0A0P7BZU4</accession>
<name>A0A0P7BZU4_9BACT</name>
<protein>
    <submittedName>
        <fullName evidence="1">Uncharacterized protein</fullName>
    </submittedName>
</protein>
<reference evidence="1 2" key="1">
    <citation type="submission" date="2015-07" db="EMBL/GenBank/DDBJ databases">
        <title>The draft genome sequence of Leadbetterella sp. JN14-9.</title>
        <authorList>
            <person name="Liu Y."/>
            <person name="Du J."/>
            <person name="Shao Z."/>
        </authorList>
    </citation>
    <scope>NUCLEOTIDE SEQUENCE [LARGE SCALE GENOMIC DNA]</scope>
    <source>
        <strain evidence="1 2">JN14-9</strain>
    </source>
</reference>
<dbReference type="AlphaFoldDB" id="A0A0P7BZU4"/>
<keyword evidence="2" id="KW-1185">Reference proteome</keyword>
<organism evidence="1 2">
    <name type="scientific">Jiulongibacter sediminis</name>
    <dbReference type="NCBI Taxonomy" id="1605367"/>
    <lineage>
        <taxon>Bacteria</taxon>
        <taxon>Pseudomonadati</taxon>
        <taxon>Bacteroidota</taxon>
        <taxon>Cytophagia</taxon>
        <taxon>Cytophagales</taxon>
        <taxon>Leadbetterellaceae</taxon>
        <taxon>Jiulongibacter</taxon>
    </lineage>
</organism>